<dbReference type="InParanoid" id="C4JGQ9"/>
<dbReference type="GO" id="GO:0016263">
    <property type="term" value="F:glycoprotein-N-acetylgalactosamine 3-beta-galactosyltransferase activity"/>
    <property type="evidence" value="ECO:0007669"/>
    <property type="project" value="UniProtKB-EC"/>
</dbReference>
<keyword evidence="10 12" id="KW-1133">Transmembrane helix</keyword>
<keyword evidence="15" id="KW-1185">Reference proteome</keyword>
<dbReference type="OMA" id="PMQIGET"/>
<evidence type="ECO:0000259" key="13">
    <source>
        <dbReference type="Pfam" id="PF02434"/>
    </source>
</evidence>
<feature type="domain" description="Fringe-like glycosyltransferase" evidence="13">
    <location>
        <begin position="177"/>
        <end position="277"/>
    </location>
</feature>
<proteinExistence type="inferred from homology"/>
<comment type="similarity">
    <text evidence="3">Belongs to the glycosyltransferase 31 family. Beta3-Gal-T subfamily.</text>
</comment>
<evidence type="ECO:0000313" key="14">
    <source>
        <dbReference type="EMBL" id="EEP77722.1"/>
    </source>
</evidence>
<evidence type="ECO:0000256" key="3">
    <source>
        <dbReference type="ARBA" id="ARBA00006462"/>
    </source>
</evidence>
<organism evidence="14 15">
    <name type="scientific">Uncinocarpus reesii (strain UAMH 1704)</name>
    <dbReference type="NCBI Taxonomy" id="336963"/>
    <lineage>
        <taxon>Eukaryota</taxon>
        <taxon>Fungi</taxon>
        <taxon>Dikarya</taxon>
        <taxon>Ascomycota</taxon>
        <taxon>Pezizomycotina</taxon>
        <taxon>Eurotiomycetes</taxon>
        <taxon>Eurotiomycetidae</taxon>
        <taxon>Onygenales</taxon>
        <taxon>Onygenaceae</taxon>
        <taxon>Uncinocarpus</taxon>
    </lineage>
</organism>
<keyword evidence="8" id="KW-0547">Nucleotide-binding</keyword>
<accession>C4JGQ9</accession>
<evidence type="ECO:0000256" key="2">
    <source>
        <dbReference type="ARBA" id="ARBA00004922"/>
    </source>
</evidence>
<protein>
    <recommendedName>
        <fullName evidence="4">N-acetylgalactosaminide beta-1,3-galactosyltransferase</fullName>
        <ecNumber evidence="4">2.4.1.122</ecNumber>
    </recommendedName>
</protein>
<dbReference type="Pfam" id="PF02434">
    <property type="entry name" value="Fringe"/>
    <property type="match status" value="1"/>
</dbReference>
<comment type="pathway">
    <text evidence="2">Protein modification; protein glycosylation.</text>
</comment>
<dbReference type="PANTHER" id="PTHR23033:SF47">
    <property type="entry name" value="APPLE DOMAIN-CONTAINING PROTEIN-RELATED"/>
    <property type="match status" value="1"/>
</dbReference>
<evidence type="ECO:0000313" key="15">
    <source>
        <dbReference type="Proteomes" id="UP000002058"/>
    </source>
</evidence>
<evidence type="ECO:0000256" key="7">
    <source>
        <dbReference type="ARBA" id="ARBA00022692"/>
    </source>
</evidence>
<dbReference type="Gene3D" id="3.90.550.50">
    <property type="match status" value="1"/>
</dbReference>
<keyword evidence="7 12" id="KW-0812">Transmembrane</keyword>
<keyword evidence="9" id="KW-0735">Signal-anchor</keyword>
<dbReference type="InterPro" id="IPR026050">
    <property type="entry name" value="C1GALT1/C1GALT1_chp1"/>
</dbReference>
<dbReference type="AlphaFoldDB" id="C4JGQ9"/>
<keyword evidence="5" id="KW-0328">Glycosyltransferase</keyword>
<dbReference type="GO" id="GO:0016020">
    <property type="term" value="C:membrane"/>
    <property type="evidence" value="ECO:0007669"/>
    <property type="project" value="UniProtKB-SubCell"/>
</dbReference>
<evidence type="ECO:0000256" key="6">
    <source>
        <dbReference type="ARBA" id="ARBA00022679"/>
    </source>
</evidence>
<dbReference type="KEGG" id="ure:UREG_02571"/>
<evidence type="ECO:0000256" key="1">
    <source>
        <dbReference type="ARBA" id="ARBA00004606"/>
    </source>
</evidence>
<evidence type="ECO:0000256" key="8">
    <source>
        <dbReference type="ARBA" id="ARBA00022741"/>
    </source>
</evidence>
<dbReference type="eggNOG" id="KOG2246">
    <property type="taxonomic scope" value="Eukaryota"/>
</dbReference>
<dbReference type="HOGENOM" id="CLU_022549_3_0_1"/>
<dbReference type="GO" id="GO:0000166">
    <property type="term" value="F:nucleotide binding"/>
    <property type="evidence" value="ECO:0007669"/>
    <property type="project" value="UniProtKB-KW"/>
</dbReference>
<feature type="transmembrane region" description="Helical" evidence="12">
    <location>
        <begin position="12"/>
        <end position="31"/>
    </location>
</feature>
<name>C4JGQ9_UNCRE</name>
<dbReference type="PANTHER" id="PTHR23033">
    <property type="entry name" value="BETA1,3-GALACTOSYLTRANSFERASE"/>
    <property type="match status" value="1"/>
</dbReference>
<dbReference type="EC" id="2.4.1.122" evidence="4"/>
<evidence type="ECO:0000256" key="4">
    <source>
        <dbReference type="ARBA" id="ARBA00012557"/>
    </source>
</evidence>
<sequence length="328" mass="37517">MATHSWLGRWRCWLFVAIPIFAIILLHQLLIHHNKLRVSLTRKEPDFAQNGRQALCGVDDVLIILKTGVTEALEKVPIHLQTTLQHIPNYAIFSDFEETISGVETHDVLRTIGEDIKRTNPDFELYRRIKELGREGLKASDLMLDDVSGPSGKPNNPGWKLDKWKFIPMIDEALDVRPDAKWFVFIEADTYVVWSNLLAWLAMLDATKSYYLGTQMRLGSLVFGYGGSGFVLSNSAMKKFSNYRASRTAELDDYTASQWAGDAVLGKTMADAGIPLTYSWPMLQTARIWNLDHFGDLWCYPVVSYHHMTPGDVEIMWRFDQQWSRNVS</sequence>
<evidence type="ECO:0000256" key="5">
    <source>
        <dbReference type="ARBA" id="ARBA00022676"/>
    </source>
</evidence>
<dbReference type="GeneID" id="8441942"/>
<dbReference type="Proteomes" id="UP000002058">
    <property type="component" value="Unassembled WGS sequence"/>
</dbReference>
<dbReference type="STRING" id="336963.C4JGQ9"/>
<evidence type="ECO:0000256" key="12">
    <source>
        <dbReference type="SAM" id="Phobius"/>
    </source>
</evidence>
<evidence type="ECO:0000256" key="9">
    <source>
        <dbReference type="ARBA" id="ARBA00022968"/>
    </source>
</evidence>
<dbReference type="InterPro" id="IPR003378">
    <property type="entry name" value="Fringe-like_glycosylTrfase"/>
</dbReference>
<reference evidence="15" key="1">
    <citation type="journal article" date="2009" name="Genome Res.">
        <title>Comparative genomic analyses of the human fungal pathogens Coccidioides and their relatives.</title>
        <authorList>
            <person name="Sharpton T.J."/>
            <person name="Stajich J.E."/>
            <person name="Rounsley S.D."/>
            <person name="Gardner M.J."/>
            <person name="Wortman J.R."/>
            <person name="Jordar V.S."/>
            <person name="Maiti R."/>
            <person name="Kodira C.D."/>
            <person name="Neafsey D.E."/>
            <person name="Zeng Q."/>
            <person name="Hung C.-Y."/>
            <person name="McMahan C."/>
            <person name="Muszewska A."/>
            <person name="Grynberg M."/>
            <person name="Mandel M.A."/>
            <person name="Kellner E.M."/>
            <person name="Barker B.M."/>
            <person name="Galgiani J.N."/>
            <person name="Orbach M.J."/>
            <person name="Kirkland T.N."/>
            <person name="Cole G.T."/>
            <person name="Henn M.R."/>
            <person name="Birren B.W."/>
            <person name="Taylor J.W."/>
        </authorList>
    </citation>
    <scope>NUCLEOTIDE SEQUENCE [LARGE SCALE GENOMIC DNA]</scope>
    <source>
        <strain evidence="15">UAMH 1704</strain>
    </source>
</reference>
<dbReference type="RefSeq" id="XP_002543055.1">
    <property type="nucleotide sequence ID" value="XM_002543009.1"/>
</dbReference>
<keyword evidence="6" id="KW-0808">Transferase</keyword>
<keyword evidence="11 12" id="KW-0472">Membrane</keyword>
<evidence type="ECO:0000256" key="11">
    <source>
        <dbReference type="ARBA" id="ARBA00023136"/>
    </source>
</evidence>
<dbReference type="VEuPathDB" id="FungiDB:UREG_02571"/>
<comment type="subcellular location">
    <subcellularLocation>
        <location evidence="1">Membrane</location>
        <topology evidence="1">Single-pass type II membrane protein</topology>
    </subcellularLocation>
</comment>
<dbReference type="EMBL" id="CH476615">
    <property type="protein sequence ID" value="EEP77722.1"/>
    <property type="molecule type" value="Genomic_DNA"/>
</dbReference>
<evidence type="ECO:0000256" key="10">
    <source>
        <dbReference type="ARBA" id="ARBA00022989"/>
    </source>
</evidence>
<dbReference type="OrthoDB" id="414175at2759"/>
<gene>
    <name evidence="14" type="ORF">UREG_02571</name>
</gene>